<proteinExistence type="predicted"/>
<sequence>MQWDFTVLVLDNEKSELVVKSPVKVGKKSVAEEKVIAALKSHSEAERRRRERINAHLDTLRTLFPYREKEKEKWLEVMKSTSTSARYNIFSFFFFVYSLCIFFLELGCQS</sequence>
<dbReference type="GO" id="GO:0046983">
    <property type="term" value="F:protein dimerization activity"/>
    <property type="evidence" value="ECO:0007669"/>
    <property type="project" value="InterPro"/>
</dbReference>
<dbReference type="AlphaFoldDB" id="A0A5D2FR41"/>
<dbReference type="PROSITE" id="PS50888">
    <property type="entry name" value="BHLH"/>
    <property type="match status" value="1"/>
</dbReference>
<dbReference type="InterPro" id="IPR045847">
    <property type="entry name" value="AIG1-like"/>
</dbReference>
<name>A0A5D2FR41_GOSDA</name>
<evidence type="ECO:0000259" key="7">
    <source>
        <dbReference type="PROSITE" id="PS50888"/>
    </source>
</evidence>
<evidence type="ECO:0000256" key="3">
    <source>
        <dbReference type="ARBA" id="ARBA00023125"/>
    </source>
</evidence>
<organism evidence="8 9">
    <name type="scientific">Gossypium darwinii</name>
    <name type="common">Darwin's cotton</name>
    <name type="synonym">Gossypium barbadense var. darwinii</name>
    <dbReference type="NCBI Taxonomy" id="34276"/>
    <lineage>
        <taxon>Eukaryota</taxon>
        <taxon>Viridiplantae</taxon>
        <taxon>Streptophyta</taxon>
        <taxon>Embryophyta</taxon>
        <taxon>Tracheophyta</taxon>
        <taxon>Spermatophyta</taxon>
        <taxon>Magnoliopsida</taxon>
        <taxon>eudicotyledons</taxon>
        <taxon>Gunneridae</taxon>
        <taxon>Pentapetalae</taxon>
        <taxon>rosids</taxon>
        <taxon>malvids</taxon>
        <taxon>Malvales</taxon>
        <taxon>Malvaceae</taxon>
        <taxon>Malvoideae</taxon>
        <taxon>Gossypium</taxon>
    </lineage>
</organism>
<keyword evidence="6" id="KW-1133">Transmembrane helix</keyword>
<evidence type="ECO:0000313" key="9">
    <source>
        <dbReference type="Proteomes" id="UP000323506"/>
    </source>
</evidence>
<dbReference type="Gene3D" id="4.10.280.10">
    <property type="entry name" value="Helix-loop-helix DNA-binding domain"/>
    <property type="match status" value="1"/>
</dbReference>
<reference evidence="8 9" key="1">
    <citation type="submission" date="2019-06" db="EMBL/GenBank/DDBJ databases">
        <title>WGS assembly of Gossypium darwinii.</title>
        <authorList>
            <person name="Chen Z.J."/>
            <person name="Sreedasyam A."/>
            <person name="Ando A."/>
            <person name="Song Q."/>
            <person name="De L."/>
            <person name="Hulse-Kemp A."/>
            <person name="Ding M."/>
            <person name="Ye W."/>
            <person name="Kirkbride R."/>
            <person name="Jenkins J."/>
            <person name="Plott C."/>
            <person name="Lovell J."/>
            <person name="Lin Y.-M."/>
            <person name="Vaughn R."/>
            <person name="Liu B."/>
            <person name="Li W."/>
            <person name="Simpson S."/>
            <person name="Scheffler B."/>
            <person name="Saski C."/>
            <person name="Grover C."/>
            <person name="Hu G."/>
            <person name="Conover J."/>
            <person name="Carlson J."/>
            <person name="Shu S."/>
            <person name="Boston L."/>
            <person name="Williams M."/>
            <person name="Peterson D."/>
            <person name="Mcgee K."/>
            <person name="Jones D."/>
            <person name="Wendel J."/>
            <person name="Stelly D."/>
            <person name="Grimwood J."/>
            <person name="Schmutz J."/>
        </authorList>
    </citation>
    <scope>NUCLEOTIDE SEQUENCE [LARGE SCALE GENOMIC DNA]</scope>
    <source>
        <strain evidence="8">1808015.09</strain>
    </source>
</reference>
<evidence type="ECO:0000256" key="5">
    <source>
        <dbReference type="ARBA" id="ARBA00023242"/>
    </source>
</evidence>
<keyword evidence="5" id="KW-0539">Nucleus</keyword>
<evidence type="ECO:0000256" key="4">
    <source>
        <dbReference type="ARBA" id="ARBA00023163"/>
    </source>
</evidence>
<dbReference type="SUPFAM" id="SSF47459">
    <property type="entry name" value="HLH, helix-loop-helix DNA-binding domain"/>
    <property type="match status" value="1"/>
</dbReference>
<dbReference type="PANTHER" id="PTHR45844:SF9">
    <property type="entry name" value="OS09G0463900 PROTEIN"/>
    <property type="match status" value="1"/>
</dbReference>
<dbReference type="EMBL" id="CM017695">
    <property type="protein sequence ID" value="TYH07766.1"/>
    <property type="molecule type" value="Genomic_DNA"/>
</dbReference>
<evidence type="ECO:0000256" key="2">
    <source>
        <dbReference type="ARBA" id="ARBA00023015"/>
    </source>
</evidence>
<keyword evidence="3" id="KW-0238">DNA-binding</keyword>
<keyword evidence="9" id="KW-1185">Reference proteome</keyword>
<dbReference type="Proteomes" id="UP000323506">
    <property type="component" value="Chromosome A08"/>
</dbReference>
<dbReference type="InterPro" id="IPR011598">
    <property type="entry name" value="bHLH_dom"/>
</dbReference>
<gene>
    <name evidence="8" type="ORF">ES288_A08G260400v1</name>
</gene>
<dbReference type="Pfam" id="PF00010">
    <property type="entry name" value="HLH"/>
    <property type="match status" value="1"/>
</dbReference>
<keyword evidence="6" id="KW-0812">Transmembrane</keyword>
<evidence type="ECO:0000256" key="6">
    <source>
        <dbReference type="SAM" id="Phobius"/>
    </source>
</evidence>
<accession>A0A5D2FR41</accession>
<dbReference type="InterPro" id="IPR036638">
    <property type="entry name" value="HLH_DNA-bd_sf"/>
</dbReference>
<evidence type="ECO:0000313" key="8">
    <source>
        <dbReference type="EMBL" id="TYH07766.1"/>
    </source>
</evidence>
<feature type="domain" description="BHLH" evidence="7">
    <location>
        <begin position="37"/>
        <end position="88"/>
    </location>
</feature>
<dbReference type="GO" id="GO:0003700">
    <property type="term" value="F:DNA-binding transcription factor activity"/>
    <property type="evidence" value="ECO:0007669"/>
    <property type="project" value="InterPro"/>
</dbReference>
<feature type="transmembrane region" description="Helical" evidence="6">
    <location>
        <begin position="87"/>
        <end position="104"/>
    </location>
</feature>
<keyword evidence="4" id="KW-0804">Transcription</keyword>
<keyword evidence="6" id="KW-0472">Membrane</keyword>
<comment type="subcellular location">
    <subcellularLocation>
        <location evidence="1">Nucleus</location>
    </subcellularLocation>
</comment>
<protein>
    <recommendedName>
        <fullName evidence="7">BHLH domain-containing protein</fullName>
    </recommendedName>
</protein>
<dbReference type="GO" id="GO:0003677">
    <property type="term" value="F:DNA binding"/>
    <property type="evidence" value="ECO:0007669"/>
    <property type="project" value="UniProtKB-KW"/>
</dbReference>
<dbReference type="GO" id="GO:0005634">
    <property type="term" value="C:nucleus"/>
    <property type="evidence" value="ECO:0007669"/>
    <property type="project" value="UniProtKB-SubCell"/>
</dbReference>
<evidence type="ECO:0000256" key="1">
    <source>
        <dbReference type="ARBA" id="ARBA00004123"/>
    </source>
</evidence>
<dbReference type="PANTHER" id="PTHR45844">
    <property type="entry name" value="TRANSCRIPTION FACTOR BHLH30"/>
    <property type="match status" value="1"/>
</dbReference>
<keyword evidence="2" id="KW-0805">Transcription regulation</keyword>